<dbReference type="InterPro" id="IPR045864">
    <property type="entry name" value="aa-tRNA-synth_II/BPL/LPL"/>
</dbReference>
<dbReference type="HAMAP" id="MF_00036_B">
    <property type="entry name" value="Ala_tRNA_synth_B"/>
    <property type="match status" value="1"/>
</dbReference>
<name>A0ABN5V5U4_9FLAO</name>
<dbReference type="SUPFAM" id="SSF50447">
    <property type="entry name" value="Translation proteins"/>
    <property type="match status" value="1"/>
</dbReference>
<dbReference type="InterPro" id="IPR009000">
    <property type="entry name" value="Transl_B-barrel_sf"/>
</dbReference>
<gene>
    <name evidence="11 13" type="primary">alaS</name>
    <name evidence="13" type="ORF">BPAY_043</name>
</gene>
<feature type="domain" description="Alanyl-transfer RNA synthetases family profile" evidence="12">
    <location>
        <begin position="1"/>
        <end position="716"/>
    </location>
</feature>
<feature type="binding site" evidence="11">
    <location>
        <position position="673"/>
    </location>
    <ligand>
        <name>Zn(2+)</name>
        <dbReference type="ChEBI" id="CHEBI:29105"/>
    </ligand>
</feature>
<evidence type="ECO:0000256" key="7">
    <source>
        <dbReference type="ARBA" id="ARBA00022840"/>
    </source>
</evidence>
<dbReference type="EMBL" id="AP014609">
    <property type="protein sequence ID" value="BAR91803.1"/>
    <property type="molecule type" value="Genomic_DNA"/>
</dbReference>
<reference evidence="13 14" key="1">
    <citation type="journal article" date="2015" name="Microbes Environ.">
        <title>An Efficient Strategy Developed for Next-Generation Sequencing of Endosymbiont Genomes Performed Using Crude DNA Isolated from Host Tissues: A Case Study of Blattabacterium cuenoti Inhabiting the Fat Bodies of Cockroaches.</title>
        <authorList>
            <person name="Kinjo Y."/>
            <person name="Saitoh S."/>
            <person name="Tokuda G."/>
        </authorList>
    </citation>
    <scope>NUCLEOTIDE SEQUENCE [LARGE SCALE GENOMIC DNA]</scope>
    <source>
        <strain evidence="13 14">BPAY</strain>
    </source>
</reference>
<evidence type="ECO:0000256" key="3">
    <source>
        <dbReference type="ARBA" id="ARBA00022598"/>
    </source>
</evidence>
<dbReference type="InterPro" id="IPR018162">
    <property type="entry name" value="Ala-tRNA-ligase_IIc_anticod-bd"/>
</dbReference>
<keyword evidence="14" id="KW-1185">Reference proteome</keyword>
<dbReference type="PRINTS" id="PR00980">
    <property type="entry name" value="TRNASYNTHALA"/>
</dbReference>
<evidence type="ECO:0000256" key="1">
    <source>
        <dbReference type="ARBA" id="ARBA00008226"/>
    </source>
</evidence>
<dbReference type="Gene3D" id="3.30.980.10">
    <property type="entry name" value="Threonyl-trna Synthetase, Chain A, domain 2"/>
    <property type="match status" value="1"/>
</dbReference>
<sequence length="893" mass="105288">MKYKLIKETFLNFFQKKKHKIIPSFPIFSKNDPTLFFVNAGMNPFKDYFLGHVTPEYTRIANIQKCLRITGKHNDLENVGYDNYHHTMFEMLGNWSFGDYSRKETIEWAWELLTKIYHIPHQNVYVSVFIGDKKDELSMDKETLKFWKTLIHENNILFFGKKENFWEMGSTGPCGPCSEIHIDLRNEKEKKILSGRYLINKKHPQVIEIWNLVFIEFIRKSDGTLEKLDTKHVDTGMGLERLCMVLQEKISSYETDIFYPIIQDIEYDLGNVYNRKDFNQNVSIRIIADHLRAIVFSILDGQLPSNNGAGYVIRRILRRAVIFCIRFLYKKEPFLYKFVDSLVREMKNSFPELEKKKKYIRNILKEEELSFFSVIEKGSKKIQHIITQHKEKNEQIINGEEIFQLYDTYGFPMELTKTLVEKNNLFIDEKSFQKKLLEQKKRSKKEKNSIIKKDWIQVYHDSYQGQNFVGYDLIECNILILKYREVENKLKKIRYYELVFSKTPFYPEGGGQLGDTGLIKNEFDQIDVFDTKIENSIVIHCVQRLPSNVFSSFRAIVNQNRREEIEKNHTSTHLLHFALKQVLGNHIQQKGSYVGDDYIRFDFSHYQKIKIQELYKIENFVQELIFSDILLKTKTFHSLQEAQKNAFFSETFENKYKQQEVRVVTFGKSSELCIGTHVKHTGLIQVFEILSESSISHGIRRIKAITSKKAIRHLKSIRDQYQSLKKMMKYPDDPIKSFSILKNSNEKLKQEISKIHLDKIKILKKEYSLKAIKLSSIKYICEIDLDQEKEINIMRKIVLDLRHEIHNLFMITGFIKNEKVILFISVSDSVIKNYNIHAHKIICGMSSHIHGKYWGNSFFATAMGTKKNGLNLVLKDAIAYQNHLQNKCLNLKK</sequence>
<dbReference type="Gene3D" id="3.30.54.20">
    <property type="match status" value="1"/>
</dbReference>
<dbReference type="Pfam" id="PF07973">
    <property type="entry name" value="tRNA_SAD"/>
    <property type="match status" value="1"/>
</dbReference>
<comment type="function">
    <text evidence="11">Catalyzes the attachment of alanine to tRNA(Ala) in a two-step reaction: alanine is first activated by ATP to form Ala-AMP and then transferred to the acceptor end of tRNA(Ala). Also edits incorrectly charged Ser-tRNA(Ala) and Gly-tRNA(Ala) via its editing domain.</text>
</comment>
<dbReference type="InterPro" id="IPR002318">
    <property type="entry name" value="Ala-tRNA-lgiase_IIc"/>
</dbReference>
<organism evidence="13 14">
    <name type="scientific">Blattabacterium cuenoti BPAY</name>
    <dbReference type="NCBI Taxonomy" id="1457031"/>
    <lineage>
        <taxon>Bacteria</taxon>
        <taxon>Pseudomonadati</taxon>
        <taxon>Bacteroidota</taxon>
        <taxon>Flavobacteriia</taxon>
        <taxon>Flavobacteriales</taxon>
        <taxon>Blattabacteriaceae</taxon>
        <taxon>Blattabacterium</taxon>
    </lineage>
</organism>
<dbReference type="CDD" id="cd00673">
    <property type="entry name" value="AlaRS_core"/>
    <property type="match status" value="1"/>
</dbReference>
<evidence type="ECO:0000256" key="6">
    <source>
        <dbReference type="ARBA" id="ARBA00022833"/>
    </source>
</evidence>
<proteinExistence type="inferred from homology"/>
<evidence type="ECO:0000256" key="10">
    <source>
        <dbReference type="ARBA" id="ARBA00023146"/>
    </source>
</evidence>
<dbReference type="InterPro" id="IPR018164">
    <property type="entry name" value="Ala-tRNA-synth_IIc_N"/>
</dbReference>
<keyword evidence="8 11" id="KW-0694">RNA-binding</keyword>
<keyword evidence="6 11" id="KW-0862">Zinc</keyword>
<dbReference type="SUPFAM" id="SSF55186">
    <property type="entry name" value="ThrRS/AlaRS common domain"/>
    <property type="match status" value="1"/>
</dbReference>
<dbReference type="Pfam" id="PF01411">
    <property type="entry name" value="tRNA-synt_2c"/>
    <property type="match status" value="1"/>
</dbReference>
<comment type="domain">
    <text evidence="11">Consists of three domains; the N-terminal catalytic domain, the editing domain and the C-terminal C-Ala domain. The editing domain removes incorrectly charged amino acids, while the C-Ala domain, along with tRNA(Ala), serves as a bridge to cooperatively bring together the editing and aminoacylation centers thus stimulating deacylation of misacylated tRNAs.</text>
</comment>
<keyword evidence="5 11" id="KW-0547">Nucleotide-binding</keyword>
<evidence type="ECO:0000256" key="8">
    <source>
        <dbReference type="ARBA" id="ARBA00022884"/>
    </source>
</evidence>
<dbReference type="InterPro" id="IPR050058">
    <property type="entry name" value="Ala-tRNA_ligase"/>
</dbReference>
<keyword evidence="2 11" id="KW-0820">tRNA-binding</keyword>
<dbReference type="PANTHER" id="PTHR11777:SF9">
    <property type="entry name" value="ALANINE--TRNA LIGASE, CYTOPLASMIC"/>
    <property type="match status" value="1"/>
</dbReference>
<evidence type="ECO:0000313" key="13">
    <source>
        <dbReference type="EMBL" id="BAR91803.1"/>
    </source>
</evidence>
<dbReference type="EC" id="6.1.1.7" evidence="11"/>
<keyword evidence="3 11" id="KW-0436">Ligase</keyword>
<evidence type="ECO:0000256" key="4">
    <source>
        <dbReference type="ARBA" id="ARBA00022723"/>
    </source>
</evidence>
<protein>
    <recommendedName>
        <fullName evidence="11">Alanine--tRNA ligase</fullName>
        <ecNumber evidence="11">6.1.1.7</ecNumber>
    </recommendedName>
    <alternativeName>
        <fullName evidence="11">Alanyl-tRNA synthetase</fullName>
        <shortName evidence="11">AlaRS</shortName>
    </alternativeName>
</protein>
<feature type="binding site" evidence="11">
    <location>
        <position position="569"/>
    </location>
    <ligand>
        <name>Zn(2+)</name>
        <dbReference type="ChEBI" id="CHEBI:29105"/>
    </ligand>
</feature>
<comment type="subcellular location">
    <subcellularLocation>
        <location evidence="11">Cytoplasm</location>
    </subcellularLocation>
</comment>
<accession>A0ABN5V5U4</accession>
<comment type="cofactor">
    <cofactor evidence="11">
        <name>Zn(2+)</name>
        <dbReference type="ChEBI" id="CHEBI:29105"/>
    </cofactor>
    <text evidence="11">Binds 1 zinc ion per subunit.</text>
</comment>
<dbReference type="RefSeq" id="WP_096377872.1">
    <property type="nucleotide sequence ID" value="NZ_AP014609.1"/>
</dbReference>
<evidence type="ECO:0000256" key="2">
    <source>
        <dbReference type="ARBA" id="ARBA00022555"/>
    </source>
</evidence>
<dbReference type="SMART" id="SM00863">
    <property type="entry name" value="tRNA_SAD"/>
    <property type="match status" value="1"/>
</dbReference>
<dbReference type="InterPro" id="IPR018163">
    <property type="entry name" value="Thr/Ala-tRNA-synth_IIc_edit"/>
</dbReference>
<keyword evidence="10 11" id="KW-0030">Aminoacyl-tRNA synthetase</keyword>
<dbReference type="Gene3D" id="2.40.30.130">
    <property type="match status" value="1"/>
</dbReference>
<keyword evidence="9 11" id="KW-0648">Protein biosynthesis</keyword>
<dbReference type="PROSITE" id="PS50860">
    <property type="entry name" value="AA_TRNA_LIGASE_II_ALA"/>
    <property type="match status" value="1"/>
</dbReference>
<dbReference type="InterPro" id="IPR023033">
    <property type="entry name" value="Ala_tRNA_ligase_euk/bac"/>
</dbReference>
<feature type="binding site" evidence="11">
    <location>
        <position position="573"/>
    </location>
    <ligand>
        <name>Zn(2+)</name>
        <dbReference type="ChEBI" id="CHEBI:29105"/>
    </ligand>
</feature>
<dbReference type="SUPFAM" id="SSF55681">
    <property type="entry name" value="Class II aaRS and biotin synthetases"/>
    <property type="match status" value="1"/>
</dbReference>
<dbReference type="InterPro" id="IPR012947">
    <property type="entry name" value="tRNA_SAD"/>
</dbReference>
<dbReference type="Gene3D" id="3.10.310.40">
    <property type="match status" value="1"/>
</dbReference>
<comment type="similarity">
    <text evidence="1 11">Belongs to the class-II aminoacyl-tRNA synthetase family.</text>
</comment>
<feature type="binding site" evidence="11">
    <location>
        <position position="677"/>
    </location>
    <ligand>
        <name>Zn(2+)</name>
        <dbReference type="ChEBI" id="CHEBI:29105"/>
    </ligand>
</feature>
<keyword evidence="4 11" id="KW-0479">Metal-binding</keyword>
<comment type="catalytic activity">
    <reaction evidence="11">
        <text>tRNA(Ala) + L-alanine + ATP = L-alanyl-tRNA(Ala) + AMP + diphosphate</text>
        <dbReference type="Rhea" id="RHEA:12540"/>
        <dbReference type="Rhea" id="RHEA-COMP:9657"/>
        <dbReference type="Rhea" id="RHEA-COMP:9923"/>
        <dbReference type="ChEBI" id="CHEBI:30616"/>
        <dbReference type="ChEBI" id="CHEBI:33019"/>
        <dbReference type="ChEBI" id="CHEBI:57972"/>
        <dbReference type="ChEBI" id="CHEBI:78442"/>
        <dbReference type="ChEBI" id="CHEBI:78497"/>
        <dbReference type="ChEBI" id="CHEBI:456215"/>
        <dbReference type="EC" id="6.1.1.7"/>
    </reaction>
</comment>
<evidence type="ECO:0000256" key="9">
    <source>
        <dbReference type="ARBA" id="ARBA00022917"/>
    </source>
</evidence>
<dbReference type="Gene3D" id="3.30.930.10">
    <property type="entry name" value="Bira Bifunctional Protein, Domain 2"/>
    <property type="match status" value="1"/>
</dbReference>
<dbReference type="InterPro" id="IPR018165">
    <property type="entry name" value="Ala-tRNA-synth_IIc_core"/>
</dbReference>
<dbReference type="NCBIfam" id="TIGR00344">
    <property type="entry name" value="alaS"/>
    <property type="match status" value="1"/>
</dbReference>
<evidence type="ECO:0000259" key="12">
    <source>
        <dbReference type="PROSITE" id="PS50860"/>
    </source>
</evidence>
<keyword evidence="7 11" id="KW-0067">ATP-binding</keyword>
<dbReference type="Proteomes" id="UP000217805">
    <property type="component" value="Chromosome"/>
</dbReference>
<evidence type="ECO:0000313" key="14">
    <source>
        <dbReference type="Proteomes" id="UP000217805"/>
    </source>
</evidence>
<dbReference type="GO" id="GO:0016874">
    <property type="term" value="F:ligase activity"/>
    <property type="evidence" value="ECO:0007669"/>
    <property type="project" value="UniProtKB-KW"/>
</dbReference>
<keyword evidence="11" id="KW-0963">Cytoplasm</keyword>
<evidence type="ECO:0000256" key="11">
    <source>
        <dbReference type="HAMAP-Rule" id="MF_00036"/>
    </source>
</evidence>
<dbReference type="SUPFAM" id="SSF101353">
    <property type="entry name" value="Putative anticodon-binding domain of alanyl-tRNA synthetase (AlaRS)"/>
    <property type="match status" value="1"/>
</dbReference>
<dbReference type="PANTHER" id="PTHR11777">
    <property type="entry name" value="ALANYL-TRNA SYNTHETASE"/>
    <property type="match status" value="1"/>
</dbReference>
<evidence type="ECO:0000256" key="5">
    <source>
        <dbReference type="ARBA" id="ARBA00022741"/>
    </source>
</evidence>